<dbReference type="Proteomes" id="UP000230179">
    <property type="component" value="Unassembled WGS sequence"/>
</dbReference>
<dbReference type="EMBL" id="PFBL01000021">
    <property type="protein sequence ID" value="PIR83059.1"/>
    <property type="molecule type" value="Genomic_DNA"/>
</dbReference>
<organism evidence="1 2">
    <name type="scientific">Candidatus Kaiserbacteria bacterium CG10_big_fil_rev_8_21_14_0_10_56_12</name>
    <dbReference type="NCBI Taxonomy" id="1974611"/>
    <lineage>
        <taxon>Bacteria</taxon>
        <taxon>Candidatus Kaiseribacteriota</taxon>
    </lineage>
</organism>
<dbReference type="AlphaFoldDB" id="A0A2H0U9G9"/>
<proteinExistence type="predicted"/>
<comment type="caution">
    <text evidence="1">The sequence shown here is derived from an EMBL/GenBank/DDBJ whole genome shotgun (WGS) entry which is preliminary data.</text>
</comment>
<reference evidence="2" key="1">
    <citation type="submission" date="2017-09" db="EMBL/GenBank/DDBJ databases">
        <title>Depth-based differentiation of microbial function through sediment-hosted aquifers and enrichment of novel symbionts in the deep terrestrial subsurface.</title>
        <authorList>
            <person name="Probst A.J."/>
            <person name="Ladd B."/>
            <person name="Jarett J.K."/>
            <person name="Geller-Mcgrath D.E."/>
            <person name="Sieber C.M.K."/>
            <person name="Emerson J.B."/>
            <person name="Anantharaman K."/>
            <person name="Thomas B.C."/>
            <person name="Malmstrom R."/>
            <person name="Stieglmeier M."/>
            <person name="Klingl A."/>
            <person name="Woyke T."/>
            <person name="Ryan C.M."/>
            <person name="Banfield J.F."/>
        </authorList>
    </citation>
    <scope>NUCLEOTIDE SEQUENCE [LARGE SCALE GENOMIC DNA]</scope>
</reference>
<evidence type="ECO:0000313" key="1">
    <source>
        <dbReference type="EMBL" id="PIR83059.1"/>
    </source>
</evidence>
<sequence length="106" mass="12386">MVYSQRPLVRLIQEGQLTGESGKPDHVETVISNVFLFSDKVYKIYKSDNDFFNRNFNDISAKARRFDFTTADFEWNHQLSQEVYTALRGVRIIEKRCAFVDALEEA</sequence>
<gene>
    <name evidence="1" type="ORF">COU19_02745</name>
</gene>
<evidence type="ECO:0000313" key="2">
    <source>
        <dbReference type="Proteomes" id="UP000230179"/>
    </source>
</evidence>
<protein>
    <submittedName>
        <fullName evidence="1">Uncharacterized protein</fullName>
    </submittedName>
</protein>
<accession>A0A2H0U9G9</accession>
<name>A0A2H0U9G9_9BACT</name>